<evidence type="ECO:0000256" key="3">
    <source>
        <dbReference type="ARBA" id="ARBA00023004"/>
    </source>
</evidence>
<keyword evidence="2" id="KW-0479">Metal-binding</keyword>
<name>A0A5M9WTZ8_PAEAM</name>
<dbReference type="SFLD" id="SFLDG01067">
    <property type="entry name" value="SPASM/twitch_domain_containing"/>
    <property type="match status" value="1"/>
</dbReference>
<evidence type="ECO:0000313" key="6">
    <source>
        <dbReference type="EMBL" id="KAA8785100.1"/>
    </source>
</evidence>
<dbReference type="GO" id="GO:0051536">
    <property type="term" value="F:iron-sulfur cluster binding"/>
    <property type="evidence" value="ECO:0007669"/>
    <property type="project" value="UniProtKB-KW"/>
</dbReference>
<evidence type="ECO:0000256" key="2">
    <source>
        <dbReference type="ARBA" id="ARBA00022723"/>
    </source>
</evidence>
<dbReference type="NCBIfam" id="TIGR04085">
    <property type="entry name" value="rSAM_more_4Fe4S"/>
    <property type="match status" value="1"/>
</dbReference>
<comment type="caution">
    <text evidence="6">The sequence shown here is derived from an EMBL/GenBank/DDBJ whole genome shotgun (WGS) entry which is preliminary data.</text>
</comment>
<dbReference type="Gene3D" id="3.20.20.70">
    <property type="entry name" value="Aldolase class I"/>
    <property type="match status" value="1"/>
</dbReference>
<dbReference type="SFLD" id="SFLDG01386">
    <property type="entry name" value="main_SPASM_domain-containing"/>
    <property type="match status" value="1"/>
</dbReference>
<organism evidence="6 7">
    <name type="scientific">Paenibacillus amylolyticus</name>
    <dbReference type="NCBI Taxonomy" id="1451"/>
    <lineage>
        <taxon>Bacteria</taxon>
        <taxon>Bacillati</taxon>
        <taxon>Bacillota</taxon>
        <taxon>Bacilli</taxon>
        <taxon>Bacillales</taxon>
        <taxon>Paenibacillaceae</taxon>
        <taxon>Paenibacillus</taxon>
    </lineage>
</organism>
<reference evidence="6 7" key="1">
    <citation type="journal article" date="2019" name="J. Ind. Microbiol. Biotechnol.">
        <title>Paenibacillus amylolyticus 27C64 has a diverse set of carbohydrate-active enzymes and complete pectin deconstruction system.</title>
        <authorList>
            <person name="Keggi C."/>
            <person name="Doran-Peterson J."/>
        </authorList>
    </citation>
    <scope>NUCLEOTIDE SEQUENCE [LARGE SCALE GENOMIC DNA]</scope>
    <source>
        <strain evidence="6 7">27C64</strain>
    </source>
</reference>
<dbReference type="PANTHER" id="PTHR11228:SF35">
    <property type="entry name" value="MOLYBDENUM COFACTOR BIOSYNTHESIS PROTEIN A-RELATED"/>
    <property type="match status" value="1"/>
</dbReference>
<dbReference type="InterPro" id="IPR050377">
    <property type="entry name" value="Radical_SAM_PqqE_MftC-like"/>
</dbReference>
<dbReference type="InterPro" id="IPR013785">
    <property type="entry name" value="Aldolase_TIM"/>
</dbReference>
<dbReference type="EMBL" id="RIAS01000007">
    <property type="protein sequence ID" value="KAA8785100.1"/>
    <property type="molecule type" value="Genomic_DNA"/>
</dbReference>
<dbReference type="Proteomes" id="UP000323664">
    <property type="component" value="Unassembled WGS sequence"/>
</dbReference>
<dbReference type="InterPro" id="IPR023885">
    <property type="entry name" value="4Fe4S-binding_SPASM_dom"/>
</dbReference>
<dbReference type="SFLD" id="SFLDS00029">
    <property type="entry name" value="Radical_SAM"/>
    <property type="match status" value="1"/>
</dbReference>
<dbReference type="GO" id="GO:0003824">
    <property type="term" value="F:catalytic activity"/>
    <property type="evidence" value="ECO:0007669"/>
    <property type="project" value="InterPro"/>
</dbReference>
<dbReference type="InterPro" id="IPR058240">
    <property type="entry name" value="rSAM_sf"/>
</dbReference>
<dbReference type="SUPFAM" id="SSF102114">
    <property type="entry name" value="Radical SAM enzymes"/>
    <property type="match status" value="1"/>
</dbReference>
<dbReference type="CDD" id="cd01335">
    <property type="entry name" value="Radical_SAM"/>
    <property type="match status" value="1"/>
</dbReference>
<keyword evidence="4" id="KW-0411">Iron-sulfur</keyword>
<gene>
    <name evidence="6" type="ORF">EC604_14745</name>
</gene>
<dbReference type="PROSITE" id="PS51918">
    <property type="entry name" value="RADICAL_SAM"/>
    <property type="match status" value="1"/>
</dbReference>
<dbReference type="Pfam" id="PF13186">
    <property type="entry name" value="SPASM"/>
    <property type="match status" value="1"/>
</dbReference>
<dbReference type="InterPro" id="IPR006638">
    <property type="entry name" value="Elp3/MiaA/NifB-like_rSAM"/>
</dbReference>
<accession>A0A5M9WTZ8</accession>
<evidence type="ECO:0000313" key="7">
    <source>
        <dbReference type="Proteomes" id="UP000323664"/>
    </source>
</evidence>
<evidence type="ECO:0000256" key="4">
    <source>
        <dbReference type="ARBA" id="ARBA00023014"/>
    </source>
</evidence>
<dbReference type="Pfam" id="PF04055">
    <property type="entry name" value="Radical_SAM"/>
    <property type="match status" value="1"/>
</dbReference>
<sequence>MIIGGMFMQMEERLHIPDVAVYYEDGQYVVHNVQLNCWVVYSPSEYEIASELIYDGKSATELIDSGLNPQQVKQVARKMLMYRVAYQGERPAEYHMLDVMQKQGMGKVPPAAVYFVTTYKCNLSCIYCYADSSPERSMNGDMNTEEAKDMIRQIKELGSSTIVFTGGEAFIRKDIMELMAYSKEIGLRVNVISNGTLINSREKVNEIAKLVDVFTISFDSLDKEEHEANRGINTWERARKSIDLILEAGIKLKINQTVTKHNRDSVEPMLQFATERSVRLNIVPLATLGRGDDRMQGLNFGERRRIADRMLDIEMGDAHEDCHALNVRQYERRRHCGHGTSEFSIDAKGNVFPCKLMHSPMFHAGSIREKSLREIWETSEVFERSRNRTVHTLPECMKCTFRESCGGGCRAFHWGATGDIDGTTPHDCSGIRRGIRRKMVAYFKMAGGKPNEPVVSNSR</sequence>
<dbReference type="SMART" id="SM00729">
    <property type="entry name" value="Elp3"/>
    <property type="match status" value="1"/>
</dbReference>
<protein>
    <submittedName>
        <fullName evidence="6">Radical SAM protein</fullName>
    </submittedName>
</protein>
<proteinExistence type="predicted"/>
<evidence type="ECO:0000256" key="1">
    <source>
        <dbReference type="ARBA" id="ARBA00022691"/>
    </source>
</evidence>
<evidence type="ECO:0000259" key="5">
    <source>
        <dbReference type="PROSITE" id="PS51918"/>
    </source>
</evidence>
<keyword evidence="1" id="KW-0949">S-adenosyl-L-methionine</keyword>
<dbReference type="GO" id="GO:0046872">
    <property type="term" value="F:metal ion binding"/>
    <property type="evidence" value="ECO:0007669"/>
    <property type="project" value="UniProtKB-KW"/>
</dbReference>
<dbReference type="AlphaFoldDB" id="A0A5M9WTZ8"/>
<feature type="domain" description="Radical SAM core" evidence="5">
    <location>
        <begin position="107"/>
        <end position="317"/>
    </location>
</feature>
<keyword evidence="3" id="KW-0408">Iron</keyword>
<dbReference type="PANTHER" id="PTHR11228">
    <property type="entry name" value="RADICAL SAM DOMAIN PROTEIN"/>
    <property type="match status" value="1"/>
</dbReference>
<dbReference type="InterPro" id="IPR007197">
    <property type="entry name" value="rSAM"/>
</dbReference>